<reference evidence="3" key="1">
    <citation type="submission" date="2020-10" db="EMBL/GenBank/DDBJ databases">
        <authorList>
            <person name="Gilroy R."/>
        </authorList>
    </citation>
    <scope>NUCLEOTIDE SEQUENCE</scope>
    <source>
        <strain evidence="3">USAMLcec3-3695</strain>
    </source>
</reference>
<comment type="caution">
    <text evidence="3">The sequence shown here is derived from an EMBL/GenBank/DDBJ whole genome shotgun (WGS) entry which is preliminary data.</text>
</comment>
<dbReference type="PROSITE" id="PS51737">
    <property type="entry name" value="RECOMBINASE_DNA_BIND"/>
    <property type="match status" value="1"/>
</dbReference>
<dbReference type="InterPro" id="IPR038109">
    <property type="entry name" value="DNA_bind_recomb_sf"/>
</dbReference>
<name>A0A9D1M9L4_9FIRM</name>
<dbReference type="GO" id="GO:0000150">
    <property type="term" value="F:DNA strand exchange activity"/>
    <property type="evidence" value="ECO:0007669"/>
    <property type="project" value="InterPro"/>
</dbReference>
<dbReference type="Pfam" id="PF07508">
    <property type="entry name" value="Recombinase"/>
    <property type="match status" value="1"/>
</dbReference>
<feature type="domain" description="Resolvase/invertase-type recombinase catalytic" evidence="1">
    <location>
        <begin position="13"/>
        <end position="157"/>
    </location>
</feature>
<sequence length="405" mass="46239">MSKNSKNAKSKNRCVIYARYSCHNQTEQSIEGQMHDCERYAEANGLQIVKTYIDRAMTATSDRRPQFQQMIKDSALGMFDTILVWKLDRFARNRYDSAVYKRQLRSNGVTVVSVMEHITDSPEGVLMESVLEGFAEYFSRDLSQKVVRGMRETAQNHKITGKIPFGYRKSSDGRYEPDPVTAPAVKKVFSMYNRGYKKSEIAGWLCKSGYRTASGASFTQAAVTRILQNERYTGKYTYSGLEIIDETQRIVSDEVFCKVQDVSHAKTNSGRIHRINEKYLLSNKLYCGYCYNRMNGECGKSSTGKTYAYYACVGRKKFHVCIRKNFNKDAIEKIVIDSISRLISDSDIIDRISDAIIKYQNEHDNTGERISVLTNKLNSINYKITNLMSAIENGIVTPTTKQRLI</sequence>
<dbReference type="GO" id="GO:0003677">
    <property type="term" value="F:DNA binding"/>
    <property type="evidence" value="ECO:0007669"/>
    <property type="project" value="InterPro"/>
</dbReference>
<dbReference type="EMBL" id="DVNB01000002">
    <property type="protein sequence ID" value="HIU56231.1"/>
    <property type="molecule type" value="Genomic_DNA"/>
</dbReference>
<proteinExistence type="predicted"/>
<dbReference type="Proteomes" id="UP000824109">
    <property type="component" value="Unassembled WGS sequence"/>
</dbReference>
<dbReference type="SMART" id="SM00857">
    <property type="entry name" value="Resolvase"/>
    <property type="match status" value="1"/>
</dbReference>
<dbReference type="InterPro" id="IPR011109">
    <property type="entry name" value="DNA_bind_recombinase_dom"/>
</dbReference>
<evidence type="ECO:0000259" key="1">
    <source>
        <dbReference type="PROSITE" id="PS51736"/>
    </source>
</evidence>
<gene>
    <name evidence="3" type="ORF">IAA61_00295</name>
</gene>
<dbReference type="CDD" id="cd00338">
    <property type="entry name" value="Ser_Recombinase"/>
    <property type="match status" value="1"/>
</dbReference>
<dbReference type="PANTHER" id="PTHR30461:SF23">
    <property type="entry name" value="DNA RECOMBINASE-RELATED"/>
    <property type="match status" value="1"/>
</dbReference>
<dbReference type="InterPro" id="IPR036162">
    <property type="entry name" value="Resolvase-like_N_sf"/>
</dbReference>
<dbReference type="InterPro" id="IPR050639">
    <property type="entry name" value="SSR_resolvase"/>
</dbReference>
<dbReference type="Pfam" id="PF00239">
    <property type="entry name" value="Resolvase"/>
    <property type="match status" value="1"/>
</dbReference>
<dbReference type="Gene3D" id="3.40.50.1390">
    <property type="entry name" value="Resolvase, N-terminal catalytic domain"/>
    <property type="match status" value="1"/>
</dbReference>
<dbReference type="AlphaFoldDB" id="A0A9D1M9L4"/>
<feature type="non-terminal residue" evidence="3">
    <location>
        <position position="405"/>
    </location>
</feature>
<evidence type="ECO:0000313" key="3">
    <source>
        <dbReference type="EMBL" id="HIU56231.1"/>
    </source>
</evidence>
<dbReference type="InterPro" id="IPR025827">
    <property type="entry name" value="Zn_ribbon_recom_dom"/>
</dbReference>
<dbReference type="InterPro" id="IPR006119">
    <property type="entry name" value="Resolv_N"/>
</dbReference>
<evidence type="ECO:0000313" key="4">
    <source>
        <dbReference type="Proteomes" id="UP000824109"/>
    </source>
</evidence>
<dbReference type="Gene3D" id="3.90.1750.20">
    <property type="entry name" value="Putative Large Serine Recombinase, Chain B, Domain 2"/>
    <property type="match status" value="1"/>
</dbReference>
<reference evidence="3" key="2">
    <citation type="journal article" date="2021" name="PeerJ">
        <title>Extensive microbial diversity within the chicken gut microbiome revealed by metagenomics and culture.</title>
        <authorList>
            <person name="Gilroy R."/>
            <person name="Ravi A."/>
            <person name="Getino M."/>
            <person name="Pursley I."/>
            <person name="Horton D.L."/>
            <person name="Alikhan N.F."/>
            <person name="Baker D."/>
            <person name="Gharbi K."/>
            <person name="Hall N."/>
            <person name="Watson M."/>
            <person name="Adriaenssens E.M."/>
            <person name="Foster-Nyarko E."/>
            <person name="Jarju S."/>
            <person name="Secka A."/>
            <person name="Antonio M."/>
            <person name="Oren A."/>
            <person name="Chaudhuri R.R."/>
            <person name="La Ragione R."/>
            <person name="Hildebrand F."/>
            <person name="Pallen M.J."/>
        </authorList>
    </citation>
    <scope>NUCLEOTIDE SEQUENCE</scope>
    <source>
        <strain evidence="3">USAMLcec3-3695</strain>
    </source>
</reference>
<dbReference type="Pfam" id="PF13408">
    <property type="entry name" value="Zn_ribbon_recom"/>
    <property type="match status" value="1"/>
</dbReference>
<dbReference type="PROSITE" id="PS51736">
    <property type="entry name" value="RECOMBINASES_3"/>
    <property type="match status" value="1"/>
</dbReference>
<organism evidence="3 4">
    <name type="scientific">Candidatus Ornithomonoglobus merdipullorum</name>
    <dbReference type="NCBI Taxonomy" id="2840895"/>
    <lineage>
        <taxon>Bacteria</taxon>
        <taxon>Bacillati</taxon>
        <taxon>Bacillota</taxon>
        <taxon>Clostridia</taxon>
        <taxon>Candidatus Ornithomonoglobus</taxon>
    </lineage>
</organism>
<protein>
    <submittedName>
        <fullName evidence="3">Recombinase family protein</fullName>
    </submittedName>
</protein>
<evidence type="ECO:0000259" key="2">
    <source>
        <dbReference type="PROSITE" id="PS51737"/>
    </source>
</evidence>
<dbReference type="PANTHER" id="PTHR30461">
    <property type="entry name" value="DNA-INVERTASE FROM LAMBDOID PROPHAGE"/>
    <property type="match status" value="1"/>
</dbReference>
<feature type="domain" description="Recombinase" evidence="2">
    <location>
        <begin position="164"/>
        <end position="269"/>
    </location>
</feature>
<accession>A0A9D1M9L4</accession>
<dbReference type="SUPFAM" id="SSF53041">
    <property type="entry name" value="Resolvase-like"/>
    <property type="match status" value="1"/>
</dbReference>